<gene>
    <name evidence="1" type="ORF">BpHYR1_008425</name>
</gene>
<dbReference type="Proteomes" id="UP000276133">
    <property type="component" value="Unassembled WGS sequence"/>
</dbReference>
<dbReference type="EMBL" id="REGN01001707">
    <property type="protein sequence ID" value="RNA33042.1"/>
    <property type="molecule type" value="Genomic_DNA"/>
</dbReference>
<reference evidence="1 2" key="1">
    <citation type="journal article" date="2018" name="Sci. Rep.">
        <title>Genomic signatures of local adaptation to the degree of environmental predictability in rotifers.</title>
        <authorList>
            <person name="Franch-Gras L."/>
            <person name="Hahn C."/>
            <person name="Garcia-Roger E.M."/>
            <person name="Carmona M.J."/>
            <person name="Serra M."/>
            <person name="Gomez A."/>
        </authorList>
    </citation>
    <scope>NUCLEOTIDE SEQUENCE [LARGE SCALE GENOMIC DNA]</scope>
    <source>
        <strain evidence="1">HYR1</strain>
    </source>
</reference>
<comment type="caution">
    <text evidence="1">The sequence shown here is derived from an EMBL/GenBank/DDBJ whole genome shotgun (WGS) entry which is preliminary data.</text>
</comment>
<protein>
    <submittedName>
        <fullName evidence="1">Uncharacterized protein</fullName>
    </submittedName>
</protein>
<organism evidence="1 2">
    <name type="scientific">Brachionus plicatilis</name>
    <name type="common">Marine rotifer</name>
    <name type="synonym">Brachionus muelleri</name>
    <dbReference type="NCBI Taxonomy" id="10195"/>
    <lineage>
        <taxon>Eukaryota</taxon>
        <taxon>Metazoa</taxon>
        <taxon>Spiralia</taxon>
        <taxon>Gnathifera</taxon>
        <taxon>Rotifera</taxon>
        <taxon>Eurotatoria</taxon>
        <taxon>Monogononta</taxon>
        <taxon>Pseudotrocha</taxon>
        <taxon>Ploima</taxon>
        <taxon>Brachionidae</taxon>
        <taxon>Brachionus</taxon>
    </lineage>
</organism>
<keyword evidence="2" id="KW-1185">Reference proteome</keyword>
<sequence>MVEVKALGHVEVAEVEVGESVVVGVRRRGRRRGRGGCVDQRRHVAAERALYHLSLGLGHWCASASQSCIYDHT</sequence>
<dbReference type="AlphaFoldDB" id="A0A3M7SBA0"/>
<proteinExistence type="predicted"/>
<evidence type="ECO:0000313" key="1">
    <source>
        <dbReference type="EMBL" id="RNA33042.1"/>
    </source>
</evidence>
<evidence type="ECO:0000313" key="2">
    <source>
        <dbReference type="Proteomes" id="UP000276133"/>
    </source>
</evidence>
<accession>A0A3M7SBA0</accession>
<name>A0A3M7SBA0_BRAPC</name>